<dbReference type="Proteomes" id="UP000716004">
    <property type="component" value="Unassembled WGS sequence"/>
</dbReference>
<reference evidence="12" key="1">
    <citation type="submission" date="2021-04" db="EMBL/GenBank/DDBJ databases">
        <title>Genomic insights into ecological role and evolution of a novel Thermoplasmata order Candidatus Sysuiplasmatales.</title>
        <authorList>
            <person name="Yuan Y."/>
        </authorList>
    </citation>
    <scope>NUCLEOTIDE SEQUENCE</scope>
    <source>
        <strain evidence="13">TUT19-bin139</strain>
        <strain evidence="12">YP2-bin.285</strain>
    </source>
</reference>
<dbReference type="GO" id="GO:0005737">
    <property type="term" value="C:cytoplasm"/>
    <property type="evidence" value="ECO:0007669"/>
    <property type="project" value="InterPro"/>
</dbReference>
<dbReference type="AlphaFoldDB" id="A0A8J7YIF7"/>
<gene>
    <name evidence="8" type="primary">nadE</name>
    <name evidence="12" type="ORF">J9259_02275</name>
    <name evidence="13" type="ORF">KIY12_08660</name>
</gene>
<comment type="similarity">
    <text evidence="1 8 9">Belongs to the NAD synthetase family.</text>
</comment>
<comment type="catalytic activity">
    <reaction evidence="8 10">
        <text>deamido-NAD(+) + NH4(+) + ATP = AMP + diphosphate + NAD(+) + H(+)</text>
        <dbReference type="Rhea" id="RHEA:21188"/>
        <dbReference type="ChEBI" id="CHEBI:15378"/>
        <dbReference type="ChEBI" id="CHEBI:28938"/>
        <dbReference type="ChEBI" id="CHEBI:30616"/>
        <dbReference type="ChEBI" id="CHEBI:33019"/>
        <dbReference type="ChEBI" id="CHEBI:57540"/>
        <dbReference type="ChEBI" id="CHEBI:58437"/>
        <dbReference type="ChEBI" id="CHEBI:456215"/>
        <dbReference type="EC" id="6.3.1.5"/>
    </reaction>
</comment>
<dbReference type="PANTHER" id="PTHR23090">
    <property type="entry name" value="NH 3 /GLUTAMINE-DEPENDENT NAD + SYNTHETASE"/>
    <property type="match status" value="1"/>
</dbReference>
<dbReference type="Proteomes" id="UP000750197">
    <property type="component" value="Unassembled WGS sequence"/>
</dbReference>
<feature type="domain" description="NAD/GMP synthase" evidence="11">
    <location>
        <begin position="9"/>
        <end position="247"/>
    </location>
</feature>
<dbReference type="HAMAP" id="MF_00193">
    <property type="entry name" value="NadE_ammonia_dep"/>
    <property type="match status" value="1"/>
</dbReference>
<feature type="binding site" evidence="8">
    <location>
        <position position="132"/>
    </location>
    <ligand>
        <name>ATP</name>
        <dbReference type="ChEBI" id="CHEBI:30616"/>
    </ligand>
</feature>
<evidence type="ECO:0000256" key="3">
    <source>
        <dbReference type="ARBA" id="ARBA00022723"/>
    </source>
</evidence>
<dbReference type="InterPro" id="IPR022310">
    <property type="entry name" value="NAD/GMP_synthase"/>
</dbReference>
<keyword evidence="6 8" id="KW-0460">Magnesium</keyword>
<dbReference type="Gene3D" id="3.40.50.620">
    <property type="entry name" value="HUPs"/>
    <property type="match status" value="1"/>
</dbReference>
<feature type="binding site" evidence="8">
    <location>
        <position position="183"/>
    </location>
    <ligand>
        <name>ATP</name>
        <dbReference type="ChEBI" id="CHEBI:30616"/>
    </ligand>
</feature>
<dbReference type="InterPro" id="IPR022926">
    <property type="entry name" value="NH(3)-dep_NAD(+)_synth"/>
</dbReference>
<keyword evidence="3 8" id="KW-0479">Metal-binding</keyword>
<evidence type="ECO:0000256" key="9">
    <source>
        <dbReference type="RuleBase" id="RU003811"/>
    </source>
</evidence>
<evidence type="ECO:0000256" key="2">
    <source>
        <dbReference type="ARBA" id="ARBA00022598"/>
    </source>
</evidence>
<evidence type="ECO:0000313" key="14">
    <source>
        <dbReference type="Proteomes" id="UP000716004"/>
    </source>
</evidence>
<dbReference type="InterPro" id="IPR014729">
    <property type="entry name" value="Rossmann-like_a/b/a_fold"/>
</dbReference>
<evidence type="ECO:0000259" key="11">
    <source>
        <dbReference type="Pfam" id="PF02540"/>
    </source>
</evidence>
<proteinExistence type="inferred from homology"/>
<keyword evidence="5 8" id="KW-0067">ATP-binding</keyword>
<evidence type="ECO:0000256" key="6">
    <source>
        <dbReference type="ARBA" id="ARBA00022842"/>
    </source>
</evidence>
<dbReference type="EMBL" id="JAGVSJ010000003">
    <property type="protein sequence ID" value="MBX8631337.1"/>
    <property type="molecule type" value="Genomic_DNA"/>
</dbReference>
<feature type="binding site" description="in other chain" evidence="8">
    <location>
        <position position="112"/>
    </location>
    <ligand>
        <name>deamido-NAD(+)</name>
        <dbReference type="ChEBI" id="CHEBI:58437"/>
        <note>ligand shared between two neighboring subunits</note>
    </ligand>
</feature>
<evidence type="ECO:0000256" key="7">
    <source>
        <dbReference type="ARBA" id="ARBA00023027"/>
    </source>
</evidence>
<dbReference type="EC" id="6.3.1.5" evidence="8 10"/>
<comment type="function">
    <text evidence="8">Catalyzes the ATP-dependent amidation of deamido-NAD to form NAD. Uses ammonia as a nitrogen source.</text>
</comment>
<dbReference type="FunFam" id="3.40.50.620:FF:000106">
    <property type="entry name" value="Glutamine-dependent NAD(+) synthetase"/>
    <property type="match status" value="1"/>
</dbReference>
<feature type="binding site" evidence="8">
    <location>
        <position position="161"/>
    </location>
    <ligand>
        <name>ATP</name>
        <dbReference type="ChEBI" id="CHEBI:30616"/>
    </ligand>
</feature>
<accession>A0A8J7YIF7</accession>
<organism evidence="12 14">
    <name type="scientific">Candidatus Sysuiplasma superficiale</name>
    <dbReference type="NCBI Taxonomy" id="2823368"/>
    <lineage>
        <taxon>Archaea</taxon>
        <taxon>Methanobacteriati</taxon>
        <taxon>Thermoplasmatota</taxon>
        <taxon>Thermoplasmata</taxon>
        <taxon>Candidatus Sysuiplasmatales</taxon>
        <taxon>Candidatus Sysuiplasmataceae</taxon>
        <taxon>Candidatus Sysuiplasma</taxon>
    </lineage>
</organism>
<dbReference type="UniPathway" id="UPA00253">
    <property type="reaction ID" value="UER00333"/>
</dbReference>
<feature type="binding site" evidence="8">
    <location>
        <begin position="30"/>
        <end position="37"/>
    </location>
    <ligand>
        <name>ATP</name>
        <dbReference type="ChEBI" id="CHEBI:30616"/>
    </ligand>
</feature>
<dbReference type="NCBIfam" id="NF010587">
    <property type="entry name" value="PRK13980.1"/>
    <property type="match status" value="1"/>
</dbReference>
<evidence type="ECO:0000256" key="4">
    <source>
        <dbReference type="ARBA" id="ARBA00022741"/>
    </source>
</evidence>
<evidence type="ECO:0000313" key="12">
    <source>
        <dbReference type="EMBL" id="MBX8631337.1"/>
    </source>
</evidence>
<dbReference type="EMBL" id="JAHEAC010000099">
    <property type="protein sequence ID" value="MBX8644773.1"/>
    <property type="molecule type" value="Genomic_DNA"/>
</dbReference>
<dbReference type="InterPro" id="IPR003694">
    <property type="entry name" value="NAD_synthase"/>
</dbReference>
<keyword evidence="2 8" id="KW-0436">Ligase</keyword>
<keyword evidence="7 8" id="KW-0520">NAD</keyword>
<dbReference type="SUPFAM" id="SSF52402">
    <property type="entry name" value="Adenine nucleotide alpha hydrolases-like"/>
    <property type="match status" value="1"/>
</dbReference>
<evidence type="ECO:0000256" key="8">
    <source>
        <dbReference type="HAMAP-Rule" id="MF_00193"/>
    </source>
</evidence>
<keyword evidence="4 8" id="KW-0547">Nucleotide-binding</keyword>
<comment type="caution">
    <text evidence="12">The sequence shown here is derived from an EMBL/GenBank/DDBJ whole genome shotgun (WGS) entry which is preliminary data.</text>
</comment>
<protein>
    <recommendedName>
        <fullName evidence="8 10">NH(3)-dependent NAD(+) synthetase</fullName>
        <ecNumber evidence="8 10">6.3.1.5</ecNumber>
    </recommendedName>
</protein>
<feature type="binding site" description="in other chain" evidence="8">
    <location>
        <position position="145"/>
    </location>
    <ligand>
        <name>deamido-NAD(+)</name>
        <dbReference type="ChEBI" id="CHEBI:58437"/>
        <note>ligand shared between two neighboring subunits</note>
    </ligand>
</feature>
<feature type="binding site" evidence="8">
    <location>
        <position position="36"/>
    </location>
    <ligand>
        <name>Mg(2+)</name>
        <dbReference type="ChEBI" id="CHEBI:18420"/>
    </ligand>
</feature>
<dbReference type="GO" id="GO:0003952">
    <property type="term" value="F:NAD+ synthase (glutamine-hydrolyzing) activity"/>
    <property type="evidence" value="ECO:0007669"/>
    <property type="project" value="InterPro"/>
</dbReference>
<feature type="binding site" evidence="8">
    <location>
        <position position="137"/>
    </location>
    <ligand>
        <name>Mg(2+)</name>
        <dbReference type="ChEBI" id="CHEBI:18420"/>
    </ligand>
</feature>
<feature type="binding site" evidence="8">
    <location>
        <position position="152"/>
    </location>
    <ligand>
        <name>deamido-NAD(+)</name>
        <dbReference type="ChEBI" id="CHEBI:58437"/>
        <note>ligand shared between two neighboring subunits</note>
    </ligand>
</feature>
<comment type="subunit">
    <text evidence="8">Homodimer.</text>
</comment>
<dbReference type="NCBIfam" id="TIGR00552">
    <property type="entry name" value="nadE"/>
    <property type="match status" value="1"/>
</dbReference>
<evidence type="ECO:0000256" key="10">
    <source>
        <dbReference type="RuleBase" id="RU003812"/>
    </source>
</evidence>
<dbReference type="GO" id="GO:0008795">
    <property type="term" value="F:NAD+ synthase activity"/>
    <property type="evidence" value="ECO:0007669"/>
    <property type="project" value="UniProtKB-UniRule"/>
</dbReference>
<dbReference type="Pfam" id="PF02540">
    <property type="entry name" value="NAD_synthase"/>
    <property type="match status" value="1"/>
</dbReference>
<dbReference type="PANTHER" id="PTHR23090:SF9">
    <property type="entry name" value="GLUTAMINE-DEPENDENT NAD(+) SYNTHETASE"/>
    <property type="match status" value="1"/>
</dbReference>
<evidence type="ECO:0000256" key="5">
    <source>
        <dbReference type="ARBA" id="ARBA00022840"/>
    </source>
</evidence>
<dbReference type="GO" id="GO:0004359">
    <property type="term" value="F:glutaminase activity"/>
    <property type="evidence" value="ECO:0007669"/>
    <property type="project" value="InterPro"/>
</dbReference>
<dbReference type="GO" id="GO:0046872">
    <property type="term" value="F:metal ion binding"/>
    <property type="evidence" value="ECO:0007669"/>
    <property type="project" value="UniProtKB-KW"/>
</dbReference>
<name>A0A8J7YIF7_9ARCH</name>
<comment type="pathway">
    <text evidence="8">Cofactor biosynthesis; NAD(+) biosynthesis; NAD(+) from deamido-NAD(+) (ammonia route): step 1/1.</text>
</comment>
<dbReference type="GO" id="GO:0005524">
    <property type="term" value="F:ATP binding"/>
    <property type="evidence" value="ECO:0007669"/>
    <property type="project" value="UniProtKB-UniRule"/>
</dbReference>
<feature type="binding site" description="in other chain" evidence="8">
    <location>
        <begin position="242"/>
        <end position="243"/>
    </location>
    <ligand>
        <name>deamido-NAD(+)</name>
        <dbReference type="ChEBI" id="CHEBI:58437"/>
        <note>ligand shared between two neighboring subunits</note>
    </ligand>
</feature>
<sequence length="263" mass="28907">MTLREYAYDTITDFIRKQVASSGANGIVLGLSGGIDSALTMKLCCDSVGSDKVTGLILPDRPEKSKDEVDASEYAESLGVRFHRYVISSPVSAVMEVFGSGNVRIAGNVKARMRMIFLYAYANSRNLLVAGTGNKSELLTGYFTKYGDGGTDMLPIGDLYKTEVRKLAERLSVPEVFLRKKPTAGLWEGQTDEGEMGLTYEELDSVLFCMENGFDPQGTVRETGLEREVVDRVFAMVRASAHKRRPPPIPKIGIRTVGADWIE</sequence>
<dbReference type="CDD" id="cd00553">
    <property type="entry name" value="NAD_synthase"/>
    <property type="match status" value="1"/>
</dbReference>
<dbReference type="GO" id="GO:0009435">
    <property type="term" value="P:NAD+ biosynthetic process"/>
    <property type="evidence" value="ECO:0007669"/>
    <property type="project" value="UniProtKB-UniRule"/>
</dbReference>
<evidence type="ECO:0000313" key="13">
    <source>
        <dbReference type="EMBL" id="MBX8644773.1"/>
    </source>
</evidence>
<evidence type="ECO:0000256" key="1">
    <source>
        <dbReference type="ARBA" id="ARBA00005859"/>
    </source>
</evidence>